<evidence type="ECO:0000259" key="1">
    <source>
        <dbReference type="Pfam" id="PF14528"/>
    </source>
</evidence>
<organism evidence="2">
    <name type="scientific">viral metagenome</name>
    <dbReference type="NCBI Taxonomy" id="1070528"/>
    <lineage>
        <taxon>unclassified sequences</taxon>
        <taxon>metagenomes</taxon>
        <taxon>organismal metagenomes</taxon>
    </lineage>
</organism>
<dbReference type="GO" id="GO:0004519">
    <property type="term" value="F:endonuclease activity"/>
    <property type="evidence" value="ECO:0007669"/>
    <property type="project" value="UniProtKB-KW"/>
</dbReference>
<evidence type="ECO:0000313" key="2">
    <source>
        <dbReference type="EMBL" id="QJA44527.1"/>
    </source>
</evidence>
<dbReference type="EMBL" id="MT144598">
    <property type="protein sequence ID" value="QJH94243.1"/>
    <property type="molecule type" value="Genomic_DNA"/>
</dbReference>
<dbReference type="SUPFAM" id="SSF55608">
    <property type="entry name" value="Homing endonucleases"/>
    <property type="match status" value="1"/>
</dbReference>
<protein>
    <submittedName>
        <fullName evidence="2">Putative homing endonuclease</fullName>
    </submittedName>
</protein>
<dbReference type="EMBL" id="MT143977">
    <property type="protein sequence ID" value="QJA44527.1"/>
    <property type="molecule type" value="Genomic_DNA"/>
</dbReference>
<feature type="domain" description="Homing endonuclease LAGLIDADG" evidence="1">
    <location>
        <begin position="7"/>
        <end position="72"/>
    </location>
</feature>
<dbReference type="Gene3D" id="3.10.28.10">
    <property type="entry name" value="Homing endonucleases"/>
    <property type="match status" value="1"/>
</dbReference>
<dbReference type="InterPro" id="IPR027434">
    <property type="entry name" value="Homing_endonucl"/>
</dbReference>
<name>A0A6H1ZAX7_9ZZZZ</name>
<dbReference type="Pfam" id="PF14528">
    <property type="entry name" value="LAGLIDADG_3"/>
    <property type="match status" value="1"/>
</dbReference>
<dbReference type="AlphaFoldDB" id="A0A6H1ZAX7"/>
<accession>A0A6H1ZAX7</accession>
<evidence type="ECO:0000313" key="3">
    <source>
        <dbReference type="EMBL" id="QJH94243.1"/>
    </source>
</evidence>
<keyword evidence="2" id="KW-0378">Hydrolase</keyword>
<gene>
    <name evidence="2" type="ORF">TM448A00111_0030</name>
    <name evidence="3" type="ORF">TM448B00196_0030</name>
</gene>
<dbReference type="InterPro" id="IPR004860">
    <property type="entry name" value="LAGLIDADG_dom"/>
</dbReference>
<reference evidence="2" key="1">
    <citation type="submission" date="2020-03" db="EMBL/GenBank/DDBJ databases">
        <title>The deep terrestrial virosphere.</title>
        <authorList>
            <person name="Holmfeldt K."/>
            <person name="Nilsson E."/>
            <person name="Simone D."/>
            <person name="Lopez-Fernandez M."/>
            <person name="Wu X."/>
            <person name="de Brujin I."/>
            <person name="Lundin D."/>
            <person name="Andersson A."/>
            <person name="Bertilsson S."/>
            <person name="Dopson M."/>
        </authorList>
    </citation>
    <scope>NUCLEOTIDE SEQUENCE</scope>
    <source>
        <strain evidence="2">TM448A00111</strain>
        <strain evidence="3">TM448B00196</strain>
    </source>
</reference>
<proteinExistence type="predicted"/>
<sequence>MNINEMYWLAGLLEGEGCFTIGNTQSPMISLGMNDKDIIEHAANLLGNLNIEEKTTSSGHTRYRISLNGKDAVSAMIALKPLMGERRQQRILEVLHITEGRPRSVPRNIIFPELESRELSREGE</sequence>
<keyword evidence="2" id="KW-0255">Endonuclease</keyword>
<keyword evidence="2" id="KW-0540">Nuclease</keyword>